<dbReference type="PROSITE" id="PS50181">
    <property type="entry name" value="FBOX"/>
    <property type="match status" value="1"/>
</dbReference>
<dbReference type="InParanoid" id="A0A482XRP8"/>
<dbReference type="EMBL" id="QKKF02000897">
    <property type="protein sequence ID" value="RZF48825.1"/>
    <property type="molecule type" value="Genomic_DNA"/>
</dbReference>
<evidence type="ECO:0000313" key="3">
    <source>
        <dbReference type="Proteomes" id="UP000291343"/>
    </source>
</evidence>
<proteinExistence type="predicted"/>
<dbReference type="OrthoDB" id="6587946at2759"/>
<dbReference type="InterPro" id="IPR001810">
    <property type="entry name" value="F-box_dom"/>
</dbReference>
<sequence>MMTSTSTTIENLPMEVLEEILGNLDLRELSEVIWKVADRWFQAVHNIISRGFCDYGPGLMRKLEEVKHQILHAQPDKRFEDHELVMVAEYSFLEILNSEYKVIYSIFWDHSMNSNNTELICEAGICLKEFKKLLDGSTMGLWNWKAENITSALDDLRSMNSRFIHHFFCHIWNPKEEKIGPLLIGIFDCSLNSNYFIRITHDENQLVRDAPCHICGYYEIQDSGNTLRNLSPGLWRRAKTRNIRILICNLCDTIRWGNLFYMLRLRWASMDNALAGRRREKLLDYLNQFMSNTIDQKIESEEGSDGKIKVVKILEKNPAANSQASRQGLRCEFQLWSTLPQAPTCLLGRQYCLSSESLPESEESTTCTRPYHFKMELKSCVATIDSTIIENTIWLEETAYNITVNQNREPVTRST</sequence>
<name>A0A482XRP8_LAOST</name>
<evidence type="ECO:0000259" key="1">
    <source>
        <dbReference type="PROSITE" id="PS50181"/>
    </source>
</evidence>
<feature type="domain" description="F-box" evidence="1">
    <location>
        <begin position="6"/>
        <end position="55"/>
    </location>
</feature>
<gene>
    <name evidence="2" type="ORF">LSTR_LSTR003205</name>
</gene>
<accession>A0A482XRP8</accession>
<dbReference type="AlphaFoldDB" id="A0A482XRP8"/>
<dbReference type="Proteomes" id="UP000291343">
    <property type="component" value="Unassembled WGS sequence"/>
</dbReference>
<organism evidence="2 3">
    <name type="scientific">Laodelphax striatellus</name>
    <name type="common">Small brown planthopper</name>
    <name type="synonym">Delphax striatella</name>
    <dbReference type="NCBI Taxonomy" id="195883"/>
    <lineage>
        <taxon>Eukaryota</taxon>
        <taxon>Metazoa</taxon>
        <taxon>Ecdysozoa</taxon>
        <taxon>Arthropoda</taxon>
        <taxon>Hexapoda</taxon>
        <taxon>Insecta</taxon>
        <taxon>Pterygota</taxon>
        <taxon>Neoptera</taxon>
        <taxon>Paraneoptera</taxon>
        <taxon>Hemiptera</taxon>
        <taxon>Auchenorrhyncha</taxon>
        <taxon>Fulgoroidea</taxon>
        <taxon>Delphacidae</taxon>
        <taxon>Criomorphinae</taxon>
        <taxon>Laodelphax</taxon>
    </lineage>
</organism>
<keyword evidence="3" id="KW-1185">Reference proteome</keyword>
<reference evidence="2 3" key="1">
    <citation type="journal article" date="2017" name="Gigascience">
        <title>Genome sequence of the small brown planthopper, Laodelphax striatellus.</title>
        <authorList>
            <person name="Zhu J."/>
            <person name="Jiang F."/>
            <person name="Wang X."/>
            <person name="Yang P."/>
            <person name="Bao Y."/>
            <person name="Zhao W."/>
            <person name="Wang W."/>
            <person name="Lu H."/>
            <person name="Wang Q."/>
            <person name="Cui N."/>
            <person name="Li J."/>
            <person name="Chen X."/>
            <person name="Luo L."/>
            <person name="Yu J."/>
            <person name="Kang L."/>
            <person name="Cui F."/>
        </authorList>
    </citation>
    <scope>NUCLEOTIDE SEQUENCE [LARGE SCALE GENOMIC DNA]</scope>
    <source>
        <strain evidence="2">Lst14</strain>
    </source>
</reference>
<protein>
    <recommendedName>
        <fullName evidence="1">F-box domain-containing protein</fullName>
    </recommendedName>
</protein>
<comment type="caution">
    <text evidence="2">The sequence shown here is derived from an EMBL/GenBank/DDBJ whole genome shotgun (WGS) entry which is preliminary data.</text>
</comment>
<evidence type="ECO:0000313" key="2">
    <source>
        <dbReference type="EMBL" id="RZF48825.1"/>
    </source>
</evidence>